<dbReference type="Pfam" id="PF00591">
    <property type="entry name" value="Glycos_transf_3"/>
    <property type="match status" value="1"/>
</dbReference>
<comment type="function">
    <text evidence="9">Catalyzes the transfer of the phosphoribosyl group of 5-phosphorylribose-1-pyrophosphate (PRPP) to anthranilate to yield N-(5'-phosphoribosyl)-anthranilate (PRA).</text>
</comment>
<keyword evidence="3 9" id="KW-0328">Glycosyltransferase</keyword>
<proteinExistence type="inferred from homology"/>
<feature type="binding site" evidence="9">
    <location>
        <position position="122"/>
    </location>
    <ligand>
        <name>5-phospho-alpha-D-ribose 1-diphosphate</name>
        <dbReference type="ChEBI" id="CHEBI:58017"/>
    </ligand>
</feature>
<comment type="subunit">
    <text evidence="9">Homodimer.</text>
</comment>
<evidence type="ECO:0000313" key="12">
    <source>
        <dbReference type="EMBL" id="MBU2787063.1"/>
    </source>
</evidence>
<dbReference type="Gene3D" id="1.20.970.10">
    <property type="entry name" value="Transferase, Pyrimidine Nucleoside Phosphorylase, Chain C"/>
    <property type="match status" value="1"/>
</dbReference>
<evidence type="ECO:0000256" key="8">
    <source>
        <dbReference type="ARBA" id="ARBA00061188"/>
    </source>
</evidence>
<dbReference type="RefSeq" id="WP_215871382.1">
    <property type="nucleotide sequence ID" value="NZ_JAAXYO010000033.1"/>
</dbReference>
<dbReference type="InterPro" id="IPR000312">
    <property type="entry name" value="Glycosyl_Trfase_fam3"/>
</dbReference>
<dbReference type="GO" id="GO:0000287">
    <property type="term" value="F:magnesium ion binding"/>
    <property type="evidence" value="ECO:0007669"/>
    <property type="project" value="UniProtKB-UniRule"/>
</dbReference>
<comment type="cofactor">
    <cofactor evidence="9">
        <name>Mg(2+)</name>
        <dbReference type="ChEBI" id="CHEBI:18420"/>
    </cofactor>
    <text evidence="9">Binds 2 magnesium ions per monomer.</text>
</comment>
<keyword evidence="2 9" id="KW-0028">Amino-acid biosynthesis</keyword>
<evidence type="ECO:0000256" key="3">
    <source>
        <dbReference type="ARBA" id="ARBA00022676"/>
    </source>
</evidence>
<sequence>MRAIPEILQGIIAGQDLSAREAEEAFAAIMRGEWTPAQLGALLMGLRMKGQRVEELVGATRALRAFMTRVEVDDSHLVDTCGTGGDACGTFNISTAAAVVAAAAGARVAKHGNRAVSGRSGSADVLEAVGLNLDLRPEQVAACIASVGIGFLFAPAHHGAMRHAVGPRKELGIRSLFNLMGPLSNPAGAPHQVLGVYSEAWLTPLAEAARELGARHVLVVHGHDGLDEISLSGPTEVAELRAGEVHRYRLQPSEFGLPAAPLAALQIADVKEAAQVFLAVLRNEPGPRRDIVLLNAGAALYAADVVPDLATGVERARAAMDSGAAWAKWEALLHCAREL</sequence>
<dbReference type="NCBIfam" id="TIGR01245">
    <property type="entry name" value="trpD"/>
    <property type="match status" value="1"/>
</dbReference>
<comment type="caution">
    <text evidence="9">Lacks conserved residue(s) required for the propagation of feature annotation.</text>
</comment>
<dbReference type="InterPro" id="IPR036320">
    <property type="entry name" value="Glycosyl_Trfase_fam3_N_dom_sf"/>
</dbReference>
<feature type="binding site" evidence="9">
    <location>
        <position position="228"/>
    </location>
    <ligand>
        <name>Mg(2+)</name>
        <dbReference type="ChEBI" id="CHEBI:18420"/>
        <label>1</label>
    </ligand>
</feature>
<evidence type="ECO:0000256" key="7">
    <source>
        <dbReference type="ARBA" id="ARBA00052328"/>
    </source>
</evidence>
<dbReference type="EMBL" id="JAAXYO010000033">
    <property type="protein sequence ID" value="MBU2787063.1"/>
    <property type="molecule type" value="Genomic_DNA"/>
</dbReference>
<dbReference type="InterPro" id="IPR035902">
    <property type="entry name" value="Nuc_phospho_transferase"/>
</dbReference>
<feature type="binding site" evidence="9">
    <location>
        <position position="82"/>
    </location>
    <ligand>
        <name>anthranilate</name>
        <dbReference type="ChEBI" id="CHEBI:16567"/>
        <label>1</label>
    </ligand>
</feature>
<evidence type="ECO:0000313" key="13">
    <source>
        <dbReference type="Proteomes" id="UP001197378"/>
    </source>
</evidence>
<comment type="pathway">
    <text evidence="1 9">Amino-acid biosynthesis; L-tryptophan biosynthesis; L-tryptophan from chorismate: step 2/5.</text>
</comment>
<dbReference type="PANTHER" id="PTHR43285:SF2">
    <property type="entry name" value="ANTHRANILATE PHOSPHORIBOSYLTRANSFERASE"/>
    <property type="match status" value="1"/>
</dbReference>
<dbReference type="PANTHER" id="PTHR43285">
    <property type="entry name" value="ANTHRANILATE PHOSPHORIBOSYLTRANSFERASE"/>
    <property type="match status" value="1"/>
</dbReference>
<dbReference type="EC" id="2.4.2.18" evidence="9"/>
<dbReference type="Pfam" id="PF02885">
    <property type="entry name" value="Glycos_trans_3N"/>
    <property type="match status" value="1"/>
</dbReference>
<comment type="caution">
    <text evidence="12">The sequence shown here is derived from an EMBL/GenBank/DDBJ whole genome shotgun (WGS) entry which is preliminary data.</text>
</comment>
<protein>
    <recommendedName>
        <fullName evidence="9">Anthranilate phosphoribosyltransferase</fullName>
        <ecNumber evidence="9">2.4.2.18</ecNumber>
    </recommendedName>
</protein>
<feature type="binding site" evidence="9">
    <location>
        <position position="228"/>
    </location>
    <ligand>
        <name>Mg(2+)</name>
        <dbReference type="ChEBI" id="CHEBI:18420"/>
        <label>2</label>
    </ligand>
</feature>
<evidence type="ECO:0000259" key="10">
    <source>
        <dbReference type="Pfam" id="PF00591"/>
    </source>
</evidence>
<dbReference type="GO" id="GO:0004048">
    <property type="term" value="F:anthranilate phosphoribosyltransferase activity"/>
    <property type="evidence" value="ECO:0007669"/>
    <property type="project" value="UniProtKB-UniRule"/>
</dbReference>
<feature type="binding site" evidence="9">
    <location>
        <position position="90"/>
    </location>
    <ligand>
        <name>5-phospho-alpha-D-ribose 1-diphosphate</name>
        <dbReference type="ChEBI" id="CHEBI:58017"/>
    </ligand>
</feature>
<feature type="binding site" evidence="9">
    <location>
        <begin position="85"/>
        <end position="86"/>
    </location>
    <ligand>
        <name>5-phospho-alpha-D-ribose 1-diphosphate</name>
        <dbReference type="ChEBI" id="CHEBI:58017"/>
    </ligand>
</feature>
<comment type="similarity">
    <text evidence="8">In the C-terminal section; belongs to the anthranilate phosphoribosyltransferase family.</text>
</comment>
<feature type="binding site" evidence="9">
    <location>
        <position position="82"/>
    </location>
    <ligand>
        <name>5-phospho-alpha-D-ribose 1-diphosphate</name>
        <dbReference type="ChEBI" id="CHEBI:58017"/>
    </ligand>
</feature>
<dbReference type="SUPFAM" id="SSF52418">
    <property type="entry name" value="Nucleoside phosphorylase/phosphoribosyltransferase catalytic domain"/>
    <property type="match status" value="1"/>
</dbReference>
<comment type="catalytic activity">
    <reaction evidence="7 9">
        <text>N-(5-phospho-beta-D-ribosyl)anthranilate + diphosphate = 5-phospho-alpha-D-ribose 1-diphosphate + anthranilate</text>
        <dbReference type="Rhea" id="RHEA:11768"/>
        <dbReference type="ChEBI" id="CHEBI:16567"/>
        <dbReference type="ChEBI" id="CHEBI:18277"/>
        <dbReference type="ChEBI" id="CHEBI:33019"/>
        <dbReference type="ChEBI" id="CHEBI:58017"/>
        <dbReference type="EC" id="2.4.2.18"/>
    </reaction>
</comment>
<accession>A0AAE2YNG1</accession>
<evidence type="ECO:0000256" key="1">
    <source>
        <dbReference type="ARBA" id="ARBA00004907"/>
    </source>
</evidence>
<dbReference type="GO" id="GO:0000162">
    <property type="term" value="P:L-tryptophan biosynthetic process"/>
    <property type="evidence" value="ECO:0007669"/>
    <property type="project" value="UniProtKB-UniRule"/>
</dbReference>
<reference evidence="12" key="1">
    <citation type="journal article" date="2021" name="ISME J.">
        <title>Genomic evolution of the class Acidithiobacillia: deep-branching Proteobacteria living in extreme acidic conditions.</title>
        <authorList>
            <person name="Moya-Beltran A."/>
            <person name="Beard S."/>
            <person name="Rojas-Villalobos C."/>
            <person name="Issotta F."/>
            <person name="Gallardo Y."/>
            <person name="Ulloa R."/>
            <person name="Giaveno A."/>
            <person name="Degli Esposti M."/>
            <person name="Johnson D.B."/>
            <person name="Quatrini R."/>
        </authorList>
    </citation>
    <scope>NUCLEOTIDE SEQUENCE</scope>
    <source>
        <strain evidence="12">VAN18-1</strain>
    </source>
</reference>
<keyword evidence="9" id="KW-0460">Magnesium</keyword>
<dbReference type="FunFam" id="3.40.1030.10:FF:000002">
    <property type="entry name" value="Anthranilate phosphoribosyltransferase"/>
    <property type="match status" value="1"/>
</dbReference>
<keyword evidence="4 9" id="KW-0808">Transferase</keyword>
<dbReference type="GO" id="GO:0005829">
    <property type="term" value="C:cytosol"/>
    <property type="evidence" value="ECO:0007669"/>
    <property type="project" value="TreeGrafter"/>
</dbReference>
<evidence type="ECO:0000256" key="6">
    <source>
        <dbReference type="ARBA" id="ARBA00023141"/>
    </source>
</evidence>
<feature type="binding site" evidence="9">
    <location>
        <position position="113"/>
    </location>
    <ligand>
        <name>anthranilate</name>
        <dbReference type="ChEBI" id="CHEBI:16567"/>
        <label>1</label>
    </ligand>
</feature>
<evidence type="ECO:0000256" key="2">
    <source>
        <dbReference type="ARBA" id="ARBA00022605"/>
    </source>
</evidence>
<keyword evidence="5 9" id="KW-0822">Tryptophan biosynthesis</keyword>
<gene>
    <name evidence="9 12" type="primary">trpD</name>
    <name evidence="12" type="ORF">HFQ13_02365</name>
</gene>
<feature type="binding site" evidence="9">
    <location>
        <position position="94"/>
    </location>
    <ligand>
        <name>Mg(2+)</name>
        <dbReference type="ChEBI" id="CHEBI:18420"/>
        <label>1</label>
    </ligand>
</feature>
<feature type="binding site" evidence="9">
    <location>
        <begin position="110"/>
        <end position="118"/>
    </location>
    <ligand>
        <name>5-phospho-alpha-D-ribose 1-diphosphate</name>
        <dbReference type="ChEBI" id="CHEBI:58017"/>
    </ligand>
</feature>
<feature type="binding site" evidence="9">
    <location>
        <begin position="92"/>
        <end position="95"/>
    </location>
    <ligand>
        <name>5-phospho-alpha-D-ribose 1-diphosphate</name>
        <dbReference type="ChEBI" id="CHEBI:58017"/>
    </ligand>
</feature>
<evidence type="ECO:0000259" key="11">
    <source>
        <dbReference type="Pfam" id="PF02885"/>
    </source>
</evidence>
<keyword evidence="6 9" id="KW-0057">Aromatic amino acid biosynthesis</keyword>
<dbReference type="Proteomes" id="UP001197378">
    <property type="component" value="Unassembled WGS sequence"/>
</dbReference>
<comment type="similarity">
    <text evidence="9">Belongs to the anthranilate phosphoribosyltransferase family.</text>
</comment>
<organism evidence="12 13">
    <name type="scientific">Igneacidithiobacillus copahuensis</name>
    <dbReference type="NCBI Taxonomy" id="2724909"/>
    <lineage>
        <taxon>Bacteria</taxon>
        <taxon>Pseudomonadati</taxon>
        <taxon>Pseudomonadota</taxon>
        <taxon>Acidithiobacillia</taxon>
        <taxon>Acidithiobacillales</taxon>
        <taxon>Acidithiobacillaceae</taxon>
        <taxon>Igneacidithiobacillus</taxon>
    </lineage>
</organism>
<dbReference type="InterPro" id="IPR005940">
    <property type="entry name" value="Anthranilate_Pribosyl_Tfrase"/>
</dbReference>
<feature type="domain" description="Glycosyl transferase family 3 N-terminal" evidence="11">
    <location>
        <begin position="6"/>
        <end position="66"/>
    </location>
</feature>
<dbReference type="SUPFAM" id="SSF47648">
    <property type="entry name" value="Nucleoside phosphorylase/phosphoribosyltransferase N-terminal domain"/>
    <property type="match status" value="1"/>
</dbReference>
<feature type="domain" description="Glycosyl transferase family 3" evidence="10">
    <location>
        <begin position="76"/>
        <end position="325"/>
    </location>
</feature>
<keyword evidence="13" id="KW-1185">Reference proteome</keyword>
<dbReference type="AlphaFoldDB" id="A0AAE2YNG1"/>
<feature type="binding site" evidence="9">
    <location>
        <position position="227"/>
    </location>
    <ligand>
        <name>Mg(2+)</name>
        <dbReference type="ChEBI" id="CHEBI:18420"/>
        <label>2</label>
    </ligand>
</feature>
<evidence type="ECO:0000256" key="9">
    <source>
        <dbReference type="HAMAP-Rule" id="MF_00211"/>
    </source>
</evidence>
<name>A0AAE2YNG1_9PROT</name>
<keyword evidence="9" id="KW-0479">Metal-binding</keyword>
<evidence type="ECO:0000256" key="5">
    <source>
        <dbReference type="ARBA" id="ARBA00022822"/>
    </source>
</evidence>
<dbReference type="Gene3D" id="3.40.1030.10">
    <property type="entry name" value="Nucleoside phosphorylase/phosphoribosyltransferase catalytic domain"/>
    <property type="match status" value="1"/>
</dbReference>
<dbReference type="InterPro" id="IPR017459">
    <property type="entry name" value="Glycosyl_Trfase_fam3_N_dom"/>
</dbReference>
<evidence type="ECO:0000256" key="4">
    <source>
        <dbReference type="ARBA" id="ARBA00022679"/>
    </source>
</evidence>
<feature type="binding site" evidence="9">
    <location>
        <position position="168"/>
    </location>
    <ligand>
        <name>anthranilate</name>
        <dbReference type="ChEBI" id="CHEBI:16567"/>
        <label>2</label>
    </ligand>
</feature>
<dbReference type="HAMAP" id="MF_00211">
    <property type="entry name" value="TrpD"/>
    <property type="match status" value="1"/>
</dbReference>